<proteinExistence type="predicted"/>
<gene>
    <name evidence="2" type="ORF">VCR5J5_750044</name>
</gene>
<keyword evidence="1" id="KW-0472">Membrane</keyword>
<accession>A0A822N4Q9</accession>
<dbReference type="RefSeq" id="WP_048666289.1">
    <property type="nucleotide sequence ID" value="NZ_AP025477.1"/>
</dbReference>
<evidence type="ECO:0000256" key="1">
    <source>
        <dbReference type="SAM" id="Phobius"/>
    </source>
</evidence>
<reference evidence="3" key="1">
    <citation type="submission" date="2014-06" db="EMBL/GenBank/DDBJ databases">
        <authorList>
            <person name="Le Roux Frederique"/>
        </authorList>
    </citation>
    <scope>NUCLEOTIDE SEQUENCE [LARGE SCALE GENOMIC DNA]</scope>
    <source>
        <strain evidence="3">J5-5</strain>
    </source>
</reference>
<dbReference type="AlphaFoldDB" id="A0A822N4Q9"/>
<evidence type="ECO:0000313" key="3">
    <source>
        <dbReference type="Proteomes" id="UP000049495"/>
    </source>
</evidence>
<keyword evidence="1" id="KW-0812">Transmembrane</keyword>
<feature type="transmembrane region" description="Helical" evidence="1">
    <location>
        <begin position="38"/>
        <end position="59"/>
    </location>
</feature>
<comment type="caution">
    <text evidence="2">The sequence shown here is derived from an EMBL/GenBank/DDBJ whole genome shotgun (WGS) entry which is preliminary data.</text>
</comment>
<dbReference type="GeneID" id="93902525"/>
<organism evidence="2 3">
    <name type="scientific">Vibrio crassostreae</name>
    <dbReference type="NCBI Taxonomy" id="246167"/>
    <lineage>
        <taxon>Bacteria</taxon>
        <taxon>Pseudomonadati</taxon>
        <taxon>Pseudomonadota</taxon>
        <taxon>Gammaproteobacteria</taxon>
        <taxon>Vibrionales</taxon>
        <taxon>Vibrionaceae</taxon>
        <taxon>Vibrio</taxon>
    </lineage>
</organism>
<keyword evidence="1" id="KW-1133">Transmembrane helix</keyword>
<evidence type="ECO:0000313" key="2">
    <source>
        <dbReference type="EMBL" id="CDT63697.1"/>
    </source>
</evidence>
<dbReference type="EMBL" id="CCJV01000139">
    <property type="protein sequence ID" value="CDT63697.1"/>
    <property type="molecule type" value="Genomic_DNA"/>
</dbReference>
<protein>
    <submittedName>
        <fullName evidence="2">Uncharacterized protein</fullName>
    </submittedName>
</protein>
<name>A0A822N4Q9_9VIBR</name>
<dbReference type="Proteomes" id="UP000049495">
    <property type="component" value="Unassembled WGS sequence"/>
</dbReference>
<sequence length="86" mass="9028">MSETGMKAILMSLTDLAGLKKVGTSVMATIVSFGVNDIAQLVAVTVGIISGCMAIRHYAVATQLNKAKLARLKSDHGTQMESEESS</sequence>